<dbReference type="Pfam" id="PF00106">
    <property type="entry name" value="adh_short"/>
    <property type="match status" value="1"/>
</dbReference>
<protein>
    <submittedName>
        <fullName evidence="4">Uncharacterized protein</fullName>
    </submittedName>
</protein>
<gene>
    <name evidence="4" type="ORF">CRHIZ90672A_00018418</name>
</gene>
<reference evidence="4" key="1">
    <citation type="submission" date="2021-10" db="EMBL/GenBank/DDBJ databases">
        <authorList>
            <person name="Piombo E."/>
        </authorList>
    </citation>
    <scope>NUCLEOTIDE SEQUENCE</scope>
</reference>
<dbReference type="PANTHER" id="PTHR24320:SF282">
    <property type="entry name" value="WW DOMAIN-CONTAINING OXIDOREDUCTASE"/>
    <property type="match status" value="1"/>
</dbReference>
<sequence length="321" mass="35412">MFGLGSITGSNSVEFDPENDIPSLARKVILVTGGSSGLGKQSLIYLAQKNPSEIWFTSRTNSEAEETCKDIREHAPDTTIKPLTLDLGSFKSIRSAAQLLLSQINRLDILMLNAGVMGIAPGLTEDGYEIQFGINYLGHALLTKLLLPILKVTASEGHAVRVVILSSYSHWNAPEGGIQFQYMKTTAEQIPTLQRYAQSKLAIILLARKLAKEHPKVTFVAVHPGAADTDLQAGVTGIGLVERILNATLNRFLLYQPVETVAKHQVWAATTVKELINGEYYDPLGLPGRRRPEATDEDLMKRLWNWTEEELKKFSTLETEA</sequence>
<evidence type="ECO:0000256" key="3">
    <source>
        <dbReference type="ARBA" id="ARBA00023002"/>
    </source>
</evidence>
<name>A0A9N9YQK7_9HYPO</name>
<dbReference type="InterPro" id="IPR036291">
    <property type="entry name" value="NAD(P)-bd_dom_sf"/>
</dbReference>
<dbReference type="Gene3D" id="3.40.50.720">
    <property type="entry name" value="NAD(P)-binding Rossmann-like Domain"/>
    <property type="match status" value="1"/>
</dbReference>
<dbReference type="SUPFAM" id="SSF51735">
    <property type="entry name" value="NAD(P)-binding Rossmann-fold domains"/>
    <property type="match status" value="1"/>
</dbReference>
<evidence type="ECO:0000313" key="4">
    <source>
        <dbReference type="EMBL" id="CAH0039313.1"/>
    </source>
</evidence>
<dbReference type="AlphaFoldDB" id="A0A9N9YQK7"/>
<comment type="similarity">
    <text evidence="1">Belongs to the short-chain dehydrogenases/reductases (SDR) family.</text>
</comment>
<dbReference type="OrthoDB" id="191139at2759"/>
<keyword evidence="5" id="KW-1185">Reference proteome</keyword>
<keyword evidence="2" id="KW-0521">NADP</keyword>
<dbReference type="EMBL" id="CABFNQ020000761">
    <property type="protein sequence ID" value="CAH0039313.1"/>
    <property type="molecule type" value="Genomic_DNA"/>
</dbReference>
<comment type="caution">
    <text evidence="4">The sequence shown here is derived from an EMBL/GenBank/DDBJ whole genome shotgun (WGS) entry which is preliminary data.</text>
</comment>
<evidence type="ECO:0000256" key="1">
    <source>
        <dbReference type="ARBA" id="ARBA00006484"/>
    </source>
</evidence>
<dbReference type="PANTHER" id="PTHR24320">
    <property type="entry name" value="RETINOL DEHYDROGENASE"/>
    <property type="match status" value="1"/>
</dbReference>
<dbReference type="InterPro" id="IPR002347">
    <property type="entry name" value="SDR_fam"/>
</dbReference>
<accession>A0A9N9YQK7</accession>
<keyword evidence="3" id="KW-0560">Oxidoreductase</keyword>
<dbReference type="PRINTS" id="PR00081">
    <property type="entry name" value="GDHRDH"/>
</dbReference>
<organism evidence="4 5">
    <name type="scientific">Clonostachys rhizophaga</name>
    <dbReference type="NCBI Taxonomy" id="160324"/>
    <lineage>
        <taxon>Eukaryota</taxon>
        <taxon>Fungi</taxon>
        <taxon>Dikarya</taxon>
        <taxon>Ascomycota</taxon>
        <taxon>Pezizomycotina</taxon>
        <taxon>Sordariomycetes</taxon>
        <taxon>Hypocreomycetidae</taxon>
        <taxon>Hypocreales</taxon>
        <taxon>Bionectriaceae</taxon>
        <taxon>Clonostachys</taxon>
    </lineage>
</organism>
<evidence type="ECO:0000256" key="2">
    <source>
        <dbReference type="ARBA" id="ARBA00022857"/>
    </source>
</evidence>
<dbReference type="Proteomes" id="UP000696573">
    <property type="component" value="Unassembled WGS sequence"/>
</dbReference>
<dbReference type="GO" id="GO:0016491">
    <property type="term" value="F:oxidoreductase activity"/>
    <property type="evidence" value="ECO:0007669"/>
    <property type="project" value="UniProtKB-KW"/>
</dbReference>
<evidence type="ECO:0000313" key="5">
    <source>
        <dbReference type="Proteomes" id="UP000696573"/>
    </source>
</evidence>
<proteinExistence type="inferred from homology"/>